<dbReference type="PANTHER" id="PTHR43575:SF1">
    <property type="entry name" value="PROTEIN ABCI7, CHLOROPLASTIC"/>
    <property type="match status" value="1"/>
</dbReference>
<evidence type="ECO:0000313" key="2">
    <source>
        <dbReference type="EMBL" id="OGC48090.1"/>
    </source>
</evidence>
<proteinExistence type="predicted"/>
<evidence type="ECO:0000259" key="1">
    <source>
        <dbReference type="Pfam" id="PF01458"/>
    </source>
</evidence>
<name>A0A1F4UTF6_UNCKA</name>
<dbReference type="EMBL" id="MEVF01000049">
    <property type="protein sequence ID" value="OGC48090.1"/>
    <property type="molecule type" value="Genomic_DNA"/>
</dbReference>
<dbReference type="Proteomes" id="UP000177458">
    <property type="component" value="Unassembled WGS sequence"/>
</dbReference>
<protein>
    <recommendedName>
        <fullName evidence="1">SUF system FeS cluster assembly SufBD core domain-containing protein</fullName>
    </recommendedName>
</protein>
<organism evidence="2 3">
    <name type="scientific">candidate division WWE3 bacterium RIFCSPLOWO2_01_FULL_37_15</name>
    <dbReference type="NCBI Taxonomy" id="1802622"/>
    <lineage>
        <taxon>Bacteria</taxon>
        <taxon>Katanobacteria</taxon>
    </lineage>
</organism>
<reference evidence="2 3" key="1">
    <citation type="journal article" date="2016" name="Nat. Commun.">
        <title>Thousands of microbial genomes shed light on interconnected biogeochemical processes in an aquifer system.</title>
        <authorList>
            <person name="Anantharaman K."/>
            <person name="Brown C.T."/>
            <person name="Hug L.A."/>
            <person name="Sharon I."/>
            <person name="Castelle C.J."/>
            <person name="Probst A.J."/>
            <person name="Thomas B.C."/>
            <person name="Singh A."/>
            <person name="Wilkins M.J."/>
            <person name="Karaoz U."/>
            <person name="Brodie E.L."/>
            <person name="Williams K.H."/>
            <person name="Hubbard S.S."/>
            <person name="Banfield J.F."/>
        </authorList>
    </citation>
    <scope>NUCLEOTIDE SEQUENCE [LARGE SCALE GENOMIC DNA]</scope>
</reference>
<sequence length="198" mass="22017">MKTVLLTPKGDQFVKVLEDTKFVLDLSGLKNQTADTVSDIVFSFEKEGVSAEILGLFCLKPDSSLKLTTTALHKLPRTSCITKIKGVLYSNTEASYIGKIIIKKDAQNTSSFLENSTLVLGDNTKNTSQPILEIDADDVKASHGSTTGRISEEQIYYLMSRGITRDWSVKMIVEGYFEKELSTISDPEIRDQIRDNII</sequence>
<feature type="domain" description="SUF system FeS cluster assembly SufBD core" evidence="1">
    <location>
        <begin position="34"/>
        <end position="175"/>
    </location>
</feature>
<accession>A0A1F4UTF6</accession>
<dbReference type="Pfam" id="PF01458">
    <property type="entry name" value="SUFBD_core"/>
    <property type="match status" value="1"/>
</dbReference>
<gene>
    <name evidence="2" type="ORF">A3A69_01540</name>
</gene>
<dbReference type="GO" id="GO:0016226">
    <property type="term" value="P:iron-sulfur cluster assembly"/>
    <property type="evidence" value="ECO:0007669"/>
    <property type="project" value="InterPro"/>
</dbReference>
<dbReference type="SUPFAM" id="SSF101960">
    <property type="entry name" value="Stabilizer of iron transporter SufD"/>
    <property type="match status" value="1"/>
</dbReference>
<evidence type="ECO:0000313" key="3">
    <source>
        <dbReference type="Proteomes" id="UP000177458"/>
    </source>
</evidence>
<dbReference type="AlphaFoldDB" id="A0A1F4UTF6"/>
<dbReference type="InterPro" id="IPR055346">
    <property type="entry name" value="Fe-S_cluster_assembly_SufBD"/>
</dbReference>
<dbReference type="PANTHER" id="PTHR43575">
    <property type="entry name" value="PROTEIN ABCI7, CHLOROPLASTIC"/>
    <property type="match status" value="1"/>
</dbReference>
<dbReference type="InterPro" id="IPR037284">
    <property type="entry name" value="SUF_FeS_clus_asmbl_SufBD_sf"/>
</dbReference>
<dbReference type="InterPro" id="IPR000825">
    <property type="entry name" value="SUF_FeS_clus_asmbl_SufBD_core"/>
</dbReference>
<comment type="caution">
    <text evidence="2">The sequence shown here is derived from an EMBL/GenBank/DDBJ whole genome shotgun (WGS) entry which is preliminary data.</text>
</comment>